<evidence type="ECO:0000313" key="10">
    <source>
        <dbReference type="EMBL" id="PIP33350.1"/>
    </source>
</evidence>
<dbReference type="EMBL" id="PCSD01000115">
    <property type="protein sequence ID" value="PIP33350.1"/>
    <property type="molecule type" value="Genomic_DNA"/>
</dbReference>
<keyword evidence="5 7" id="KW-0472">Membrane</keyword>
<dbReference type="PANTHER" id="PTHR30572:SF4">
    <property type="entry name" value="ABC TRANSPORTER PERMEASE YTRF"/>
    <property type="match status" value="1"/>
</dbReference>
<keyword evidence="2" id="KW-1003">Cell membrane</keyword>
<evidence type="ECO:0000256" key="2">
    <source>
        <dbReference type="ARBA" id="ARBA00022475"/>
    </source>
</evidence>
<evidence type="ECO:0000256" key="5">
    <source>
        <dbReference type="ARBA" id="ARBA00023136"/>
    </source>
</evidence>
<evidence type="ECO:0000256" key="6">
    <source>
        <dbReference type="ARBA" id="ARBA00038076"/>
    </source>
</evidence>
<dbReference type="PANTHER" id="PTHR30572">
    <property type="entry name" value="MEMBRANE COMPONENT OF TRANSPORTER-RELATED"/>
    <property type="match status" value="1"/>
</dbReference>
<dbReference type="AlphaFoldDB" id="A0A2G9ZL93"/>
<comment type="subcellular location">
    <subcellularLocation>
        <location evidence="1">Cell membrane</location>
        <topology evidence="1">Multi-pass membrane protein</topology>
    </subcellularLocation>
</comment>
<protein>
    <recommendedName>
        <fullName evidence="12">Multidrug ABC transporter substrate-binding protein</fullName>
    </recommendedName>
</protein>
<evidence type="ECO:0000256" key="3">
    <source>
        <dbReference type="ARBA" id="ARBA00022692"/>
    </source>
</evidence>
<dbReference type="InterPro" id="IPR050250">
    <property type="entry name" value="Macrolide_Exporter_MacB"/>
</dbReference>
<keyword evidence="4 7" id="KW-1133">Transmembrane helix</keyword>
<keyword evidence="3 7" id="KW-0812">Transmembrane</keyword>
<dbReference type="InterPro" id="IPR003838">
    <property type="entry name" value="ABC3_permease_C"/>
</dbReference>
<dbReference type="GO" id="GO:0022857">
    <property type="term" value="F:transmembrane transporter activity"/>
    <property type="evidence" value="ECO:0007669"/>
    <property type="project" value="TreeGrafter"/>
</dbReference>
<organism evidence="10 11">
    <name type="scientific">Candidatus Falkowbacteria bacterium CG23_combo_of_CG06-09_8_20_14_all_49_15</name>
    <dbReference type="NCBI Taxonomy" id="1974572"/>
    <lineage>
        <taxon>Bacteria</taxon>
        <taxon>Candidatus Falkowiibacteriota</taxon>
    </lineage>
</organism>
<name>A0A2G9ZL93_9BACT</name>
<evidence type="ECO:0000259" key="8">
    <source>
        <dbReference type="Pfam" id="PF02687"/>
    </source>
</evidence>
<comment type="caution">
    <text evidence="10">The sequence shown here is derived from an EMBL/GenBank/DDBJ whole genome shotgun (WGS) entry which is preliminary data.</text>
</comment>
<evidence type="ECO:0000256" key="7">
    <source>
        <dbReference type="SAM" id="Phobius"/>
    </source>
</evidence>
<dbReference type="GO" id="GO:0005886">
    <property type="term" value="C:plasma membrane"/>
    <property type="evidence" value="ECO:0007669"/>
    <property type="project" value="UniProtKB-SubCell"/>
</dbReference>
<feature type="domain" description="MacB-like periplasmic core" evidence="9">
    <location>
        <begin position="3"/>
        <end position="200"/>
    </location>
</feature>
<proteinExistence type="inferred from homology"/>
<dbReference type="Pfam" id="PF12704">
    <property type="entry name" value="MacB_PCD"/>
    <property type="match status" value="1"/>
</dbReference>
<evidence type="ECO:0008006" key="12">
    <source>
        <dbReference type="Google" id="ProtNLM"/>
    </source>
</evidence>
<evidence type="ECO:0000313" key="11">
    <source>
        <dbReference type="Proteomes" id="UP000230729"/>
    </source>
</evidence>
<evidence type="ECO:0000259" key="9">
    <source>
        <dbReference type="Pfam" id="PF12704"/>
    </source>
</evidence>
<evidence type="ECO:0000256" key="4">
    <source>
        <dbReference type="ARBA" id="ARBA00022989"/>
    </source>
</evidence>
<feature type="transmembrane region" description="Helical" evidence="7">
    <location>
        <begin position="288"/>
        <end position="321"/>
    </location>
</feature>
<gene>
    <name evidence="10" type="ORF">COX22_04840</name>
</gene>
<reference evidence="10 11" key="1">
    <citation type="submission" date="2017-09" db="EMBL/GenBank/DDBJ databases">
        <title>Depth-based differentiation of microbial function through sediment-hosted aquifers and enrichment of novel symbionts in the deep terrestrial subsurface.</title>
        <authorList>
            <person name="Probst A.J."/>
            <person name="Ladd B."/>
            <person name="Jarett J.K."/>
            <person name="Geller-Mcgrath D.E."/>
            <person name="Sieber C.M."/>
            <person name="Emerson J.B."/>
            <person name="Anantharaman K."/>
            <person name="Thomas B.C."/>
            <person name="Malmstrom R."/>
            <person name="Stieglmeier M."/>
            <person name="Klingl A."/>
            <person name="Woyke T."/>
            <person name="Ryan C.M."/>
            <person name="Banfield J.F."/>
        </authorList>
    </citation>
    <scope>NUCLEOTIDE SEQUENCE [LARGE SCALE GENOMIC DNA]</scope>
    <source>
        <strain evidence="10">CG23_combo_of_CG06-09_8_20_14_all_49_15</strain>
    </source>
</reference>
<dbReference type="Pfam" id="PF02687">
    <property type="entry name" value="FtsX"/>
    <property type="match status" value="1"/>
</dbReference>
<accession>A0A2G9ZL93</accession>
<feature type="transmembrane region" description="Helical" evidence="7">
    <location>
        <begin position="239"/>
        <end position="265"/>
    </location>
</feature>
<evidence type="ECO:0000256" key="1">
    <source>
        <dbReference type="ARBA" id="ARBA00004651"/>
    </source>
</evidence>
<feature type="transmembrane region" description="Helical" evidence="7">
    <location>
        <begin position="327"/>
        <end position="351"/>
    </location>
</feature>
<comment type="similarity">
    <text evidence="6">Belongs to the ABC-4 integral membrane protein family.</text>
</comment>
<sequence>MILNQVKSLGANLIGIMPGATEKDGPPASVMGINITTLTYEDARALLDKKKNSHLLDLVAYTKSIGLVSWQSNQYSTNLSGCTAGYPAVEGGEVEAGRFFTSEEERNLSRVAVLGSTAKRELFGDNPALGEKIKIRRHVFEVIGVMAERGKVAMQDYDDQVFLPLKTMQKLIAGVDHLGLIRAKVDNAQNLNQAMADMTAILRERHGIIDQSGATDDFSVRSAAEAVDMITQVTDGLRFFLAAMAALSLVVGGIGIMNIMLINVAERTREIGLRQALGATRLDIFRQFIFEAVAITFAGGAIGAAIGILISFLAALAIGHFGYQWDFIVSGYSIVLALAVTSLTGLVFGFYPAAKASRLEPVAALRHE</sequence>
<feature type="domain" description="ABC3 transporter permease C-terminal" evidence="8">
    <location>
        <begin position="243"/>
        <end position="361"/>
    </location>
</feature>
<dbReference type="InterPro" id="IPR025857">
    <property type="entry name" value="MacB_PCD"/>
</dbReference>
<dbReference type="Proteomes" id="UP000230729">
    <property type="component" value="Unassembled WGS sequence"/>
</dbReference>